<keyword evidence="1" id="KW-1133">Transmembrane helix</keyword>
<keyword evidence="3" id="KW-1185">Reference proteome</keyword>
<keyword evidence="1" id="KW-0812">Transmembrane</keyword>
<dbReference type="EMBL" id="CACVBM020001113">
    <property type="protein sequence ID" value="CAA7031851.1"/>
    <property type="molecule type" value="Genomic_DNA"/>
</dbReference>
<keyword evidence="1" id="KW-0472">Membrane</keyword>
<gene>
    <name evidence="2" type="ORF">MERR_LOCUS19086</name>
</gene>
<feature type="transmembrane region" description="Helical" evidence="1">
    <location>
        <begin position="22"/>
        <end position="45"/>
    </location>
</feature>
<dbReference type="Pfam" id="PF06651">
    <property type="entry name" value="DUF1163"/>
    <property type="match status" value="1"/>
</dbReference>
<evidence type="ECO:0008006" key="4">
    <source>
        <dbReference type="Google" id="ProtNLM"/>
    </source>
</evidence>
<name>A0A6D2IW31_9BRAS</name>
<organism evidence="2 3">
    <name type="scientific">Microthlaspi erraticum</name>
    <dbReference type="NCBI Taxonomy" id="1685480"/>
    <lineage>
        <taxon>Eukaryota</taxon>
        <taxon>Viridiplantae</taxon>
        <taxon>Streptophyta</taxon>
        <taxon>Embryophyta</taxon>
        <taxon>Tracheophyta</taxon>
        <taxon>Spermatophyta</taxon>
        <taxon>Magnoliopsida</taxon>
        <taxon>eudicotyledons</taxon>
        <taxon>Gunneridae</taxon>
        <taxon>Pentapetalae</taxon>
        <taxon>rosids</taxon>
        <taxon>malvids</taxon>
        <taxon>Brassicales</taxon>
        <taxon>Brassicaceae</taxon>
        <taxon>Coluteocarpeae</taxon>
        <taxon>Microthlaspi</taxon>
    </lineage>
</organism>
<dbReference type="InterPro" id="IPR009544">
    <property type="entry name" value="DUF1163"/>
</dbReference>
<proteinExistence type="predicted"/>
<protein>
    <recommendedName>
        <fullName evidence="4">Late embryogenesis abundant protein LEA-2 subgroup domain-containing protein</fullName>
    </recommendedName>
</protein>
<accession>A0A6D2IW31</accession>
<evidence type="ECO:0000256" key="1">
    <source>
        <dbReference type="SAM" id="Phobius"/>
    </source>
</evidence>
<dbReference type="PANTHER" id="PTHR31125">
    <property type="entry name" value="F20P5.22 PROTEIN-RELATED"/>
    <property type="match status" value="1"/>
</dbReference>
<sequence length="215" mass="24550">MGNEAPTPTSLWDKLTDRQQEYVRGFLITVLILIGLFAVVGYFYLSAKKIDEIQKEEENYVPEITIKSIDFTMLNVTESRLDVKWDLLIRLPSDLPGYYMCLKGDFQVFIFYKGVTIANSTIESYNLTPEWAQLLTVSAVASEGDMDGLVVKDIMEDVTQSGEIRFGSRFILPDCRKWTEATMNYTCDEATLRFEPSSHKKATSFGKQPTCLYVR</sequence>
<dbReference type="PANTHER" id="PTHR31125:SF7">
    <property type="entry name" value="F20P5.24 PROTEIN-RELATED"/>
    <property type="match status" value="1"/>
</dbReference>
<comment type="caution">
    <text evidence="2">The sequence shown here is derived from an EMBL/GenBank/DDBJ whole genome shotgun (WGS) entry which is preliminary data.</text>
</comment>
<dbReference type="OrthoDB" id="1069926at2759"/>
<reference evidence="2" key="1">
    <citation type="submission" date="2020-01" db="EMBL/GenBank/DDBJ databases">
        <authorList>
            <person name="Mishra B."/>
        </authorList>
    </citation>
    <scope>NUCLEOTIDE SEQUENCE [LARGE SCALE GENOMIC DNA]</scope>
</reference>
<evidence type="ECO:0000313" key="2">
    <source>
        <dbReference type="EMBL" id="CAA7031851.1"/>
    </source>
</evidence>
<evidence type="ECO:0000313" key="3">
    <source>
        <dbReference type="Proteomes" id="UP000467841"/>
    </source>
</evidence>
<dbReference type="Proteomes" id="UP000467841">
    <property type="component" value="Unassembled WGS sequence"/>
</dbReference>
<dbReference type="AlphaFoldDB" id="A0A6D2IW31"/>